<dbReference type="InterPro" id="IPR013107">
    <property type="entry name" value="Acyl-CoA_DH_C"/>
</dbReference>
<keyword evidence="1" id="KW-0560">Oxidoreductase</keyword>
<dbReference type="AlphaFoldDB" id="A0A0P9JB45"/>
<dbReference type="GO" id="GO:0050660">
    <property type="term" value="F:flavin adenine dinucleotide binding"/>
    <property type="evidence" value="ECO:0007669"/>
    <property type="project" value="InterPro"/>
</dbReference>
<organism evidence="3 4">
    <name type="scientific">Pseudomonas syringae pv. aceris</name>
    <dbReference type="NCBI Taxonomy" id="199198"/>
    <lineage>
        <taxon>Bacteria</taxon>
        <taxon>Pseudomonadati</taxon>
        <taxon>Pseudomonadota</taxon>
        <taxon>Gammaproteobacteria</taxon>
        <taxon>Pseudomonadales</taxon>
        <taxon>Pseudomonadaceae</taxon>
        <taxon>Pseudomonas</taxon>
        <taxon>Pseudomonas syringae</taxon>
    </lineage>
</organism>
<dbReference type="Gene3D" id="1.20.140.10">
    <property type="entry name" value="Butyryl-CoA Dehydrogenase, subunit A, domain 3"/>
    <property type="match status" value="1"/>
</dbReference>
<dbReference type="InterPro" id="IPR046373">
    <property type="entry name" value="Acyl-CoA_Oxase/DH_mid-dom_sf"/>
</dbReference>
<evidence type="ECO:0000313" key="3">
    <source>
        <dbReference type="EMBL" id="KPW12740.1"/>
    </source>
</evidence>
<dbReference type="Pfam" id="PF08028">
    <property type="entry name" value="Acyl-CoA_dh_2"/>
    <property type="match status" value="1"/>
</dbReference>
<sequence length="395" mass="43276">MAMLEPAEQAFQRNVVSLMCQRAVAYLPLWRERAAVAETNRRLSSSTFDELFTEGWLDLVSPRAPVTRTGHWPTLVESARIAARACASTGWMLALVGGHGSIARRLPPACVDQLYSHGPRQLFASASTSTDSLLSSEPEGVRVDGRWRFSSGIEDATWLMLNAPCADHPEAACTPRFLVLVAANEVERLHNWDSCGMAATGSHDVLLRRLLVPHDRVFALHEVFAQDPLALACDYIDRLPLVPYLTTSIIGPLLGCAEGALAAFVAAFNSSSAVNDPRIAEQAAHSAAQLYSVELLYDSLISRLHEAGLSDRVLDAAQLLQLKRDRAYLAQQCVQAVHRLVERLGASSLVASNPLQRHWRDIQAMAAHRDVTWNETMQACGDAILRPATDNAQKN</sequence>
<dbReference type="PATRIC" id="fig|199198.5.peg.4686"/>
<dbReference type="SUPFAM" id="SSF56645">
    <property type="entry name" value="Acyl-CoA dehydrogenase NM domain-like"/>
    <property type="match status" value="1"/>
</dbReference>
<dbReference type="EMBL" id="LJPM01000495">
    <property type="protein sequence ID" value="KPW12740.1"/>
    <property type="molecule type" value="Genomic_DNA"/>
</dbReference>
<protein>
    <submittedName>
        <fullName evidence="3">Acyl-CoA dehydrogenase</fullName>
    </submittedName>
</protein>
<dbReference type="Proteomes" id="UP000050297">
    <property type="component" value="Unassembled WGS sequence"/>
</dbReference>
<accession>A0A0P9JB45</accession>
<reference evidence="3 4" key="1">
    <citation type="submission" date="2015-09" db="EMBL/GenBank/DDBJ databases">
        <title>Genome announcement of multiple Pseudomonas syringae strains.</title>
        <authorList>
            <person name="Thakur S."/>
            <person name="Wang P.W."/>
            <person name="Gong Y."/>
            <person name="Weir B.S."/>
            <person name="Guttman D.S."/>
        </authorList>
    </citation>
    <scope>NUCLEOTIDE SEQUENCE [LARGE SCALE GENOMIC DNA]</scope>
    <source>
        <strain evidence="3 4">ICMP2802</strain>
    </source>
</reference>
<evidence type="ECO:0000259" key="2">
    <source>
        <dbReference type="Pfam" id="PF08028"/>
    </source>
</evidence>
<evidence type="ECO:0000313" key="4">
    <source>
        <dbReference type="Proteomes" id="UP000050297"/>
    </source>
</evidence>
<dbReference type="Gene3D" id="2.40.110.10">
    <property type="entry name" value="Butyryl-CoA Dehydrogenase, subunit A, domain 2"/>
    <property type="match status" value="1"/>
</dbReference>
<dbReference type="SUPFAM" id="SSF47203">
    <property type="entry name" value="Acyl-CoA dehydrogenase C-terminal domain-like"/>
    <property type="match status" value="1"/>
</dbReference>
<dbReference type="PIRSF" id="PIRSF016578">
    <property type="entry name" value="HsaA"/>
    <property type="match status" value="1"/>
</dbReference>
<dbReference type="InterPro" id="IPR036250">
    <property type="entry name" value="AcylCo_DH-like_C"/>
</dbReference>
<name>A0A0P9JB45_PSESX</name>
<dbReference type="InterPro" id="IPR009100">
    <property type="entry name" value="AcylCoA_DH/oxidase_NM_dom_sf"/>
</dbReference>
<dbReference type="GO" id="GO:0016627">
    <property type="term" value="F:oxidoreductase activity, acting on the CH-CH group of donors"/>
    <property type="evidence" value="ECO:0007669"/>
    <property type="project" value="InterPro"/>
</dbReference>
<dbReference type="Gene3D" id="1.10.540.10">
    <property type="entry name" value="Acyl-CoA dehydrogenase/oxidase, N-terminal domain"/>
    <property type="match status" value="1"/>
</dbReference>
<feature type="domain" description="Acyl-CoA dehydrogenase C-terminal" evidence="2">
    <location>
        <begin position="251"/>
        <end position="370"/>
    </location>
</feature>
<proteinExistence type="predicted"/>
<comment type="caution">
    <text evidence="3">The sequence shown here is derived from an EMBL/GenBank/DDBJ whole genome shotgun (WGS) entry which is preliminary data.</text>
</comment>
<gene>
    <name evidence="3" type="ORF">ALO91_100844</name>
</gene>
<dbReference type="InterPro" id="IPR037069">
    <property type="entry name" value="AcylCoA_DH/ox_N_sf"/>
</dbReference>
<evidence type="ECO:0000256" key="1">
    <source>
        <dbReference type="ARBA" id="ARBA00023002"/>
    </source>
</evidence>